<feature type="compositionally biased region" description="Acidic residues" evidence="4">
    <location>
        <begin position="880"/>
        <end position="889"/>
    </location>
</feature>
<sequence length="1356" mass="154013">MSQIESPRRLSDYSSSSSTLLMGVEGVEKRLRGEDMRRDEGVREKQRPKSENKMSLEEKVRKMAEIKGMRLLEDEPKWREAARQKMESELSRRVREALETPPLERMQRRNQQAKQQKEVPDINAHLMMELSDKERDFLKTKRWKALQVKKQAGNPDMTSQRKQMELLFRDELSRSNYDEYPGVVGLDNLSEGIKNIREDYSVSVSRYTAAKPRARHFYTKIGFRKALKSGNIPNGVQFLDEVGTYLDKYGVVRNNDGPYWPVESVPMFATPRFKWWTNVTPEPLSHHLPASNRTIETQQTNYKGKWRGTQVAFDSERSPRDFIPLPVPEGCCPTLSFESRFECGNLRQARRIGPFEYELVLKADLFTLRHTQWYYFRVTNVVPGITYKFRIVNLLKSDSLYNHGMRPLIYSDKDAQEKQRGWVRTGHHISYSRNVTNHSCPLLQRGVSYHMLEWQMEFPNADDTYYLAHCYPYSFTDLKEDLEVLLNNEERSEVMRREVMCESKAGNSCFLLTVTNFNVEIEKKAVVISARVHPGESQASWMMKGLLEFITGPDPVAKELRNKFVFKIVPMINPDGVIVGNYRCSLAARDLNRNYRHPRRENFPTIWYLKKMVEDLAKNHEIALYCDLHGHSRKPNVFMYGNNTSTDGGQSPLGMARAFISERLFPWLMSVKSPEKFHFKSCKFSIRKCKESTGRVVMWRQMGIYNSFTLEATFSGTMTDRTKCRHFNILDFMEMGKVLAEVLMDYEKIQQDEVQHTKTVRDLTKVVTEQILTSRKLIDPEATLSDLSSKDGTKGKESVDKWTGALLTLLNTPRDTPADVSQANEVGVAIPDGHNLNEAPVYTKDDIVHMLEQLSSGPSLDDCLGLLTHLDIAEAIQESDSSDSDSESDPEMKPPDPKPKKKKKKSKKQRDKESSKSHASSADKKISEEVRSKSLPALSIPNDIARLPGVNTGATVVTDNSVQGQTKQPTATRTRQVPGFISKYEGRHNGGLPCFTEERCLERAAKKIAESRQRFYEDKTKDMSVYFVDEDGMHPISEEDLKLRLSDFSYGRPGSSTSMRGLNVRMGYTHAGLPQNGYLYSSPDNSDAVDATAKNLVSGMDDEFGFPMTSKRSPYQLLEPIEPKTTTTNAAVKMSYISQNLKNTLGVPTSISSGQPLLNQTTRVPLPIDPAHLTQRTSVFPITSAVSSDLSSGVRGYLSETNNTSRQPKLSALHTSDLHSGLRDIFSNHKKLTERLLKQGESNSNVHSGEPNSTNYESFFTKDFIDHSTDQQKPERNEQLVNHLPPNSLNNDSAVNGGLPNTYQHLQSLSRQNPPLQVVPPFVASGFLPANGIILPDHLTPNKGKHSEGDRRSLVE</sequence>
<dbReference type="Gene3D" id="2.60.40.3120">
    <property type="match status" value="1"/>
</dbReference>
<evidence type="ECO:0000313" key="6">
    <source>
        <dbReference type="EMBL" id="CAL1548208.1"/>
    </source>
</evidence>
<dbReference type="InterPro" id="IPR050821">
    <property type="entry name" value="Cytosolic_carboxypeptidase"/>
</dbReference>
<comment type="cofactor">
    <cofactor evidence="1">
        <name>Zn(2+)</name>
        <dbReference type="ChEBI" id="CHEBI:29105"/>
    </cofactor>
</comment>
<gene>
    <name evidence="6" type="ORF">GSLYS_00021525001</name>
</gene>
<dbReference type="PANTHER" id="PTHR12756:SF4">
    <property type="entry name" value="PEPTIDASE M14 CARBOXYPEPTIDASE A DOMAIN-CONTAINING PROTEIN"/>
    <property type="match status" value="1"/>
</dbReference>
<dbReference type="Pfam" id="PF18027">
    <property type="entry name" value="Pepdidase_M14_N"/>
    <property type="match status" value="1"/>
</dbReference>
<feature type="domain" description="Peptidase M14" evidence="5">
    <location>
        <begin position="471"/>
        <end position="747"/>
    </location>
</feature>
<comment type="similarity">
    <text evidence="2 3">Belongs to the peptidase M14 family.</text>
</comment>
<feature type="compositionally biased region" description="Basic and acidic residues" evidence="4">
    <location>
        <begin position="1268"/>
        <end position="1278"/>
    </location>
</feature>
<evidence type="ECO:0000256" key="3">
    <source>
        <dbReference type="PROSITE-ProRule" id="PRU01379"/>
    </source>
</evidence>
<comment type="caution">
    <text evidence="6">The sequence shown here is derived from an EMBL/GenBank/DDBJ whole genome shotgun (WGS) entry which is preliminary data.</text>
</comment>
<name>A0AAV2INJ1_LYMST</name>
<dbReference type="InterPro" id="IPR040626">
    <property type="entry name" value="Pepdidase_M14_N"/>
</dbReference>
<dbReference type="Proteomes" id="UP001497497">
    <property type="component" value="Unassembled WGS sequence"/>
</dbReference>
<reference evidence="6 7" key="1">
    <citation type="submission" date="2024-04" db="EMBL/GenBank/DDBJ databases">
        <authorList>
            <consortium name="Genoscope - CEA"/>
            <person name="William W."/>
        </authorList>
    </citation>
    <scope>NUCLEOTIDE SEQUENCE [LARGE SCALE GENOMIC DNA]</scope>
</reference>
<evidence type="ECO:0000256" key="2">
    <source>
        <dbReference type="ARBA" id="ARBA00005988"/>
    </source>
</evidence>
<feature type="compositionally biased region" description="Basic and acidic residues" evidence="4">
    <location>
        <begin position="910"/>
        <end position="930"/>
    </location>
</feature>
<feature type="region of interest" description="Disordered" evidence="4">
    <location>
        <begin position="1335"/>
        <end position="1356"/>
    </location>
</feature>
<feature type="region of interest" description="Disordered" evidence="4">
    <location>
        <begin position="1268"/>
        <end position="1302"/>
    </location>
</feature>
<keyword evidence="7" id="KW-1185">Reference proteome</keyword>
<dbReference type="Gene3D" id="3.40.630.10">
    <property type="entry name" value="Zn peptidases"/>
    <property type="match status" value="1"/>
</dbReference>
<protein>
    <recommendedName>
        <fullName evidence="5">Peptidase M14 domain-containing protein</fullName>
    </recommendedName>
</protein>
<feature type="active site" description="Proton donor/acceptor" evidence="3">
    <location>
        <position position="711"/>
    </location>
</feature>
<dbReference type="PANTHER" id="PTHR12756">
    <property type="entry name" value="CYTOSOLIC CARBOXYPEPTIDASE"/>
    <property type="match status" value="1"/>
</dbReference>
<feature type="compositionally biased region" description="Basic residues" evidence="4">
    <location>
        <begin position="899"/>
        <end position="909"/>
    </location>
</feature>
<dbReference type="PROSITE" id="PS52035">
    <property type="entry name" value="PEPTIDASE_M14"/>
    <property type="match status" value="1"/>
</dbReference>
<evidence type="ECO:0000256" key="4">
    <source>
        <dbReference type="SAM" id="MobiDB-lite"/>
    </source>
</evidence>
<dbReference type="SUPFAM" id="SSF53187">
    <property type="entry name" value="Zn-dependent exopeptidases"/>
    <property type="match status" value="1"/>
</dbReference>
<evidence type="ECO:0000256" key="1">
    <source>
        <dbReference type="ARBA" id="ARBA00001947"/>
    </source>
</evidence>
<dbReference type="EMBL" id="CAXITT010001224">
    <property type="protein sequence ID" value="CAL1548208.1"/>
    <property type="molecule type" value="Genomic_DNA"/>
</dbReference>
<dbReference type="Pfam" id="PF00246">
    <property type="entry name" value="Peptidase_M14"/>
    <property type="match status" value="1"/>
</dbReference>
<feature type="compositionally biased region" description="Basic and acidic residues" evidence="4">
    <location>
        <begin position="1"/>
        <end position="11"/>
    </location>
</feature>
<feature type="region of interest" description="Disordered" evidence="4">
    <location>
        <begin position="1"/>
        <end position="56"/>
    </location>
</feature>
<dbReference type="GO" id="GO:0008270">
    <property type="term" value="F:zinc ion binding"/>
    <property type="evidence" value="ECO:0007669"/>
    <property type="project" value="InterPro"/>
</dbReference>
<feature type="compositionally biased region" description="Basic and acidic residues" evidence="4">
    <location>
        <begin position="1345"/>
        <end position="1356"/>
    </location>
</feature>
<feature type="compositionally biased region" description="Polar residues" evidence="4">
    <location>
        <begin position="1285"/>
        <end position="1302"/>
    </location>
</feature>
<accession>A0AAV2INJ1</accession>
<dbReference type="GO" id="GO:0004181">
    <property type="term" value="F:metallocarboxypeptidase activity"/>
    <property type="evidence" value="ECO:0007669"/>
    <property type="project" value="InterPro"/>
</dbReference>
<organism evidence="6 7">
    <name type="scientific">Lymnaea stagnalis</name>
    <name type="common">Great pond snail</name>
    <name type="synonym">Helix stagnalis</name>
    <dbReference type="NCBI Taxonomy" id="6523"/>
    <lineage>
        <taxon>Eukaryota</taxon>
        <taxon>Metazoa</taxon>
        <taxon>Spiralia</taxon>
        <taxon>Lophotrochozoa</taxon>
        <taxon>Mollusca</taxon>
        <taxon>Gastropoda</taxon>
        <taxon>Heterobranchia</taxon>
        <taxon>Euthyneura</taxon>
        <taxon>Panpulmonata</taxon>
        <taxon>Hygrophila</taxon>
        <taxon>Lymnaeoidea</taxon>
        <taxon>Lymnaeidae</taxon>
        <taxon>Lymnaea</taxon>
    </lineage>
</organism>
<proteinExistence type="inferred from homology"/>
<feature type="region of interest" description="Disordered" evidence="4">
    <location>
        <begin position="877"/>
        <end position="930"/>
    </location>
</feature>
<evidence type="ECO:0000259" key="5">
    <source>
        <dbReference type="PROSITE" id="PS52035"/>
    </source>
</evidence>
<evidence type="ECO:0000313" key="7">
    <source>
        <dbReference type="Proteomes" id="UP001497497"/>
    </source>
</evidence>
<dbReference type="GO" id="GO:0006508">
    <property type="term" value="P:proteolysis"/>
    <property type="evidence" value="ECO:0007669"/>
    <property type="project" value="InterPro"/>
</dbReference>
<dbReference type="InterPro" id="IPR000834">
    <property type="entry name" value="Peptidase_M14"/>
</dbReference>
<feature type="compositionally biased region" description="Basic and acidic residues" evidence="4">
    <location>
        <begin position="26"/>
        <end position="56"/>
    </location>
</feature>